<gene>
    <name evidence="4" type="ORF">AHMF7605_02360</name>
</gene>
<accession>A0A2T2YAB4</accession>
<dbReference type="InterPro" id="IPR000653">
    <property type="entry name" value="DegT/StrS_aminotransferase"/>
</dbReference>
<feature type="active site" description="Proton acceptor" evidence="1">
    <location>
        <position position="192"/>
    </location>
</feature>
<dbReference type="CDD" id="cd00616">
    <property type="entry name" value="AHBA_syn"/>
    <property type="match status" value="1"/>
</dbReference>
<dbReference type="InterPro" id="IPR015421">
    <property type="entry name" value="PyrdxlP-dep_Trfase_major"/>
</dbReference>
<dbReference type="GO" id="GO:0008483">
    <property type="term" value="F:transaminase activity"/>
    <property type="evidence" value="ECO:0007669"/>
    <property type="project" value="TreeGrafter"/>
</dbReference>
<dbReference type="GO" id="GO:0030170">
    <property type="term" value="F:pyridoxal phosphate binding"/>
    <property type="evidence" value="ECO:0007669"/>
    <property type="project" value="TreeGrafter"/>
</dbReference>
<dbReference type="PANTHER" id="PTHR30244:SF42">
    <property type="entry name" value="UDP-2-ACETAMIDO-2-DEOXY-3-OXO-D-GLUCURONATE AMINOTRANSFERASE"/>
    <property type="match status" value="1"/>
</dbReference>
<dbReference type="AlphaFoldDB" id="A0A2T2YAB4"/>
<evidence type="ECO:0000313" key="5">
    <source>
        <dbReference type="Proteomes" id="UP000240357"/>
    </source>
</evidence>
<dbReference type="Proteomes" id="UP000240357">
    <property type="component" value="Unassembled WGS sequence"/>
</dbReference>
<keyword evidence="5" id="KW-1185">Reference proteome</keyword>
<evidence type="ECO:0000313" key="4">
    <source>
        <dbReference type="EMBL" id="PSR52447.1"/>
    </source>
</evidence>
<evidence type="ECO:0000256" key="2">
    <source>
        <dbReference type="PIRSR" id="PIRSR000390-2"/>
    </source>
</evidence>
<dbReference type="Pfam" id="PF01041">
    <property type="entry name" value="DegT_DnrJ_EryC1"/>
    <property type="match status" value="1"/>
</dbReference>
<name>A0A2T2YAB4_9BACT</name>
<organism evidence="4 5">
    <name type="scientific">Adhaeribacter arboris</name>
    <dbReference type="NCBI Taxonomy" id="2072846"/>
    <lineage>
        <taxon>Bacteria</taxon>
        <taxon>Pseudomonadati</taxon>
        <taxon>Bacteroidota</taxon>
        <taxon>Cytophagia</taxon>
        <taxon>Cytophagales</taxon>
        <taxon>Hymenobacteraceae</taxon>
        <taxon>Adhaeribacter</taxon>
    </lineage>
</organism>
<dbReference type="EMBL" id="PYFT01000001">
    <property type="protein sequence ID" value="PSR52447.1"/>
    <property type="molecule type" value="Genomic_DNA"/>
</dbReference>
<dbReference type="InterPro" id="IPR015424">
    <property type="entry name" value="PyrdxlP-dep_Trfase"/>
</dbReference>
<dbReference type="OrthoDB" id="9804264at2"/>
<sequence>MNPIRLSDVSDSCALLKPALENAFAQVLAEGNFIKGAPVAEFVHYLSEYLQGPQVIPCGNGTDALQIALMALDLPPGSEVIVPVFNYVSAVEAIALLGLVPVFADVLPGTFTIDPDSAAAKISYKTRAIIAVHLFGQCADLKALTELARKHDLFLMEDNAQSLGAQFVAANGFRYFAGTVGHIGTTSFFPTKMLGALGDGGALFTKDEDLATILRQIASHGQSRKYTYERIGVNSRLDTLQAAFLSIKLKYLNANIGQRQLLAQKYDQNLQESHFIQVPKRADYSTHVFNQYVVQVPAGHRNNLRAFLLQKQIPTAVYYATPLHLQPAYQYLGNFAGDFPVAENICQKVIALPLHPSLTLEQADYISSSIQEYVQKVS</sequence>
<comment type="caution">
    <text evidence="4">The sequence shown here is derived from an EMBL/GenBank/DDBJ whole genome shotgun (WGS) entry which is preliminary data.</text>
</comment>
<evidence type="ECO:0000256" key="3">
    <source>
        <dbReference type="RuleBase" id="RU004508"/>
    </source>
</evidence>
<dbReference type="RefSeq" id="WP_106926077.1">
    <property type="nucleotide sequence ID" value="NZ_PYFT01000001.1"/>
</dbReference>
<dbReference type="PANTHER" id="PTHR30244">
    <property type="entry name" value="TRANSAMINASE"/>
    <property type="match status" value="1"/>
</dbReference>
<evidence type="ECO:0000256" key="1">
    <source>
        <dbReference type="PIRSR" id="PIRSR000390-1"/>
    </source>
</evidence>
<comment type="similarity">
    <text evidence="3">Belongs to the DegT/DnrJ/EryC1 family.</text>
</comment>
<protein>
    <submittedName>
        <fullName evidence="4">Transcriptional regulator</fullName>
    </submittedName>
</protein>
<dbReference type="GO" id="GO:0000271">
    <property type="term" value="P:polysaccharide biosynthetic process"/>
    <property type="evidence" value="ECO:0007669"/>
    <property type="project" value="TreeGrafter"/>
</dbReference>
<keyword evidence="2 3" id="KW-0663">Pyridoxal phosphate</keyword>
<proteinExistence type="inferred from homology"/>
<dbReference type="SUPFAM" id="SSF53383">
    <property type="entry name" value="PLP-dependent transferases"/>
    <property type="match status" value="1"/>
</dbReference>
<dbReference type="Gene3D" id="3.90.1150.10">
    <property type="entry name" value="Aspartate Aminotransferase, domain 1"/>
    <property type="match status" value="1"/>
</dbReference>
<dbReference type="Gene3D" id="3.40.640.10">
    <property type="entry name" value="Type I PLP-dependent aspartate aminotransferase-like (Major domain)"/>
    <property type="match status" value="1"/>
</dbReference>
<feature type="modified residue" description="N6-(pyridoxal phosphate)lysine" evidence="2">
    <location>
        <position position="192"/>
    </location>
</feature>
<dbReference type="PIRSF" id="PIRSF000390">
    <property type="entry name" value="PLP_StrS"/>
    <property type="match status" value="1"/>
</dbReference>
<dbReference type="InterPro" id="IPR015422">
    <property type="entry name" value="PyrdxlP-dep_Trfase_small"/>
</dbReference>
<reference evidence="4 5" key="1">
    <citation type="submission" date="2018-03" db="EMBL/GenBank/DDBJ databases">
        <title>Adhaeribacter sp. HMF7605 Genome sequencing and assembly.</title>
        <authorList>
            <person name="Kang H."/>
            <person name="Kang J."/>
            <person name="Cha I."/>
            <person name="Kim H."/>
            <person name="Joh K."/>
        </authorList>
    </citation>
    <scope>NUCLEOTIDE SEQUENCE [LARGE SCALE GENOMIC DNA]</scope>
    <source>
        <strain evidence="4 5">HMF7605</strain>
    </source>
</reference>